<dbReference type="Proteomes" id="UP000053611">
    <property type="component" value="Unassembled WGS sequence"/>
</dbReference>
<reference evidence="2 3" key="1">
    <citation type="submission" date="2015-03" db="EMBL/GenBank/DDBJ databases">
        <title>Genomics and transcriptomics of the oil-accumulating basidiomycete yeast T. oleaginosus allow insights into substrate utilization and the diverse evolutionary trajectories of mating systems in fungi.</title>
        <authorList>
            <consortium name="DOE Joint Genome Institute"/>
            <person name="Kourist R."/>
            <person name="Kracht O."/>
            <person name="Bracharz F."/>
            <person name="Lipzen A."/>
            <person name="Nolan M."/>
            <person name="Ohm R."/>
            <person name="Grigoriev I."/>
            <person name="Sun S."/>
            <person name="Heitman J."/>
            <person name="Bruck T."/>
            <person name="Nowrousian M."/>
        </authorList>
    </citation>
    <scope>NUCLEOTIDE SEQUENCE [LARGE SCALE GENOMIC DNA]</scope>
    <source>
        <strain evidence="2 3">IBC0246</strain>
    </source>
</reference>
<feature type="compositionally biased region" description="Low complexity" evidence="1">
    <location>
        <begin position="28"/>
        <end position="68"/>
    </location>
</feature>
<accession>A0A0J0XPB2</accession>
<gene>
    <name evidence="2" type="ORF">CC85DRAFT_285116</name>
</gene>
<dbReference type="AlphaFoldDB" id="A0A0J0XPB2"/>
<feature type="region of interest" description="Disordered" evidence="1">
    <location>
        <begin position="1"/>
        <end position="112"/>
    </location>
</feature>
<dbReference type="RefSeq" id="XP_018279447.1">
    <property type="nucleotide sequence ID" value="XM_018422977.1"/>
</dbReference>
<organism evidence="2 3">
    <name type="scientific">Cutaneotrichosporon oleaginosum</name>
    <dbReference type="NCBI Taxonomy" id="879819"/>
    <lineage>
        <taxon>Eukaryota</taxon>
        <taxon>Fungi</taxon>
        <taxon>Dikarya</taxon>
        <taxon>Basidiomycota</taxon>
        <taxon>Agaricomycotina</taxon>
        <taxon>Tremellomycetes</taxon>
        <taxon>Trichosporonales</taxon>
        <taxon>Trichosporonaceae</taxon>
        <taxon>Cutaneotrichosporon</taxon>
    </lineage>
</organism>
<dbReference type="GeneID" id="28983580"/>
<proteinExistence type="predicted"/>
<dbReference type="EMBL" id="KQ087200">
    <property type="protein sequence ID" value="KLT42956.1"/>
    <property type="molecule type" value="Genomic_DNA"/>
</dbReference>
<evidence type="ECO:0000313" key="2">
    <source>
        <dbReference type="EMBL" id="KLT42956.1"/>
    </source>
</evidence>
<protein>
    <submittedName>
        <fullName evidence="2">Uncharacterized protein</fullName>
    </submittedName>
</protein>
<sequence>MEVQTVPAHTSYTQYGQSYNTSHYQYTPSYAPSSYMPPSSIASGGHSHTSSSSSVPSSGWYSSHGPTSPRSPPRRPSLPIEMRETSANAGQSSSGTRSPPGAMSPRIRGTPF</sequence>
<evidence type="ECO:0000313" key="3">
    <source>
        <dbReference type="Proteomes" id="UP000053611"/>
    </source>
</evidence>
<name>A0A0J0XPB2_9TREE</name>
<feature type="compositionally biased region" description="Polar residues" evidence="1">
    <location>
        <begin position="7"/>
        <end position="27"/>
    </location>
</feature>
<feature type="compositionally biased region" description="Polar residues" evidence="1">
    <location>
        <begin position="85"/>
        <end position="97"/>
    </location>
</feature>
<evidence type="ECO:0000256" key="1">
    <source>
        <dbReference type="SAM" id="MobiDB-lite"/>
    </source>
</evidence>
<keyword evidence="3" id="KW-1185">Reference proteome</keyword>